<gene>
    <name evidence="4" type="ORF">LEMA_P052020.1</name>
</gene>
<proteinExistence type="predicted"/>
<evidence type="ECO:0000259" key="3">
    <source>
        <dbReference type="PROSITE" id="PS50157"/>
    </source>
</evidence>
<keyword evidence="5" id="KW-1185">Reference proteome</keyword>
<keyword evidence="1" id="KW-0863">Zinc-finger</keyword>
<dbReference type="Proteomes" id="UP000002668">
    <property type="component" value="Genome"/>
</dbReference>
<dbReference type="GO" id="GO:0008270">
    <property type="term" value="F:zinc ion binding"/>
    <property type="evidence" value="ECO:0007669"/>
    <property type="project" value="UniProtKB-KW"/>
</dbReference>
<evidence type="ECO:0000313" key="4">
    <source>
        <dbReference type="EMBL" id="CBX92496.1"/>
    </source>
</evidence>
<feature type="region of interest" description="Disordered" evidence="2">
    <location>
        <begin position="184"/>
        <end position="229"/>
    </location>
</feature>
<keyword evidence="1" id="KW-0862">Zinc</keyword>
<dbReference type="PROSITE" id="PS00028">
    <property type="entry name" value="ZINC_FINGER_C2H2_1"/>
    <property type="match status" value="1"/>
</dbReference>
<sequence length="284" mass="31637">MPSLEDAYGSGTSAAFEDTCSSACFSISLTSVSFNEDLESSVATIRGQHQGDQAVDYNPAWEQQQSTRDCLPDVPALVSGMGASGLPDQQTFPVHPDHPPFERENDCLAVPEGQGNHTCTSSTTPDVLRCEPCKVNFIGKYCRGSWQRHIRLKHRDQGVSYPCQDANCGLKFNRTDARLKHYRKYHPDLASSPAKPRAKNRRKSKENTPQTKKRSTKPDQKIEVEPESSYTGMEGLWRTTYAEGVESSRLSQDQDLLGVGRCVTPPPRNYSYVEAGWQDPQNFS</sequence>
<feature type="domain" description="C2H2-type" evidence="3">
    <location>
        <begin position="161"/>
        <end position="186"/>
    </location>
</feature>
<protein>
    <recommendedName>
        <fullName evidence="3">C2H2-type domain-containing protein</fullName>
    </recommendedName>
</protein>
<evidence type="ECO:0000313" key="5">
    <source>
        <dbReference type="Proteomes" id="UP000002668"/>
    </source>
</evidence>
<evidence type="ECO:0000256" key="2">
    <source>
        <dbReference type="SAM" id="MobiDB-lite"/>
    </source>
</evidence>
<dbReference type="InParanoid" id="E4ZME7"/>
<organism evidence="5">
    <name type="scientific">Leptosphaeria maculans (strain JN3 / isolate v23.1.3 / race Av1-4-5-6-7-8)</name>
    <name type="common">Blackleg fungus</name>
    <name type="synonym">Phoma lingam</name>
    <dbReference type="NCBI Taxonomy" id="985895"/>
    <lineage>
        <taxon>Eukaryota</taxon>
        <taxon>Fungi</taxon>
        <taxon>Dikarya</taxon>
        <taxon>Ascomycota</taxon>
        <taxon>Pezizomycotina</taxon>
        <taxon>Dothideomycetes</taxon>
        <taxon>Pleosporomycetidae</taxon>
        <taxon>Pleosporales</taxon>
        <taxon>Pleosporineae</taxon>
        <taxon>Leptosphaeriaceae</taxon>
        <taxon>Plenodomus</taxon>
        <taxon>Plenodomus lingam/Leptosphaeria maculans species complex</taxon>
    </lineage>
</organism>
<evidence type="ECO:0000256" key="1">
    <source>
        <dbReference type="PROSITE-ProRule" id="PRU00042"/>
    </source>
</evidence>
<keyword evidence="1" id="KW-0479">Metal-binding</keyword>
<name>E4ZME7_LEPMJ</name>
<dbReference type="VEuPathDB" id="FungiDB:LEMA_P052020.1"/>
<reference evidence="5" key="1">
    <citation type="journal article" date="2011" name="Nat. Commun.">
        <title>Effector diversification within compartments of the Leptosphaeria maculans genome affected by Repeat-Induced Point mutations.</title>
        <authorList>
            <person name="Rouxel T."/>
            <person name="Grandaubert J."/>
            <person name="Hane J.K."/>
            <person name="Hoede C."/>
            <person name="van de Wouw A.P."/>
            <person name="Couloux A."/>
            <person name="Dominguez V."/>
            <person name="Anthouard V."/>
            <person name="Bally P."/>
            <person name="Bourras S."/>
            <person name="Cozijnsen A.J."/>
            <person name="Ciuffetti L.M."/>
            <person name="Degrave A."/>
            <person name="Dilmaghani A."/>
            <person name="Duret L."/>
            <person name="Fudal I."/>
            <person name="Goodwin S.B."/>
            <person name="Gout L."/>
            <person name="Glaser N."/>
            <person name="Linglin J."/>
            <person name="Kema G.H.J."/>
            <person name="Lapalu N."/>
            <person name="Lawrence C.B."/>
            <person name="May K."/>
            <person name="Meyer M."/>
            <person name="Ollivier B."/>
            <person name="Poulain J."/>
            <person name="Schoch C.L."/>
            <person name="Simon A."/>
            <person name="Spatafora J.W."/>
            <person name="Stachowiak A."/>
            <person name="Turgeon B.G."/>
            <person name="Tyler B.M."/>
            <person name="Vincent D."/>
            <person name="Weissenbach J."/>
            <person name="Amselem J."/>
            <person name="Quesneville H."/>
            <person name="Oliver R.P."/>
            <person name="Wincker P."/>
            <person name="Balesdent M.-H."/>
            <person name="Howlett B.J."/>
        </authorList>
    </citation>
    <scope>NUCLEOTIDE SEQUENCE [LARGE SCALE GENOMIC DNA]</scope>
    <source>
        <strain evidence="5">JN3 / isolate v23.1.3 / race Av1-4-5-6-7-8</strain>
    </source>
</reference>
<dbReference type="GeneID" id="13287018"/>
<dbReference type="STRING" id="985895.E4ZME7"/>
<dbReference type="EMBL" id="FP929094">
    <property type="protein sequence ID" value="CBX92496.1"/>
    <property type="molecule type" value="Genomic_DNA"/>
</dbReference>
<dbReference type="OrthoDB" id="3800855at2759"/>
<dbReference type="AlphaFoldDB" id="E4ZME7"/>
<accession>E4ZME7</accession>
<dbReference type="InterPro" id="IPR013087">
    <property type="entry name" value="Znf_C2H2_type"/>
</dbReference>
<dbReference type="Gene3D" id="3.30.160.60">
    <property type="entry name" value="Classic Zinc Finger"/>
    <property type="match status" value="1"/>
</dbReference>
<dbReference type="PROSITE" id="PS50157">
    <property type="entry name" value="ZINC_FINGER_C2H2_2"/>
    <property type="match status" value="1"/>
</dbReference>
<dbReference type="HOGENOM" id="CLU_980285_0_0_1"/>